<dbReference type="PANTHER" id="PTHR30105">
    <property type="entry name" value="UNCHARACTERIZED YIBQ-RELATED"/>
    <property type="match status" value="1"/>
</dbReference>
<gene>
    <name evidence="1" type="ORF">Q5I04_00455</name>
    <name evidence="2" type="ORF">Q5I06_00455</name>
</gene>
<dbReference type="CDD" id="cd10936">
    <property type="entry name" value="CE4_DAC2"/>
    <property type="match status" value="1"/>
</dbReference>
<dbReference type="SUPFAM" id="SSF88713">
    <property type="entry name" value="Glycoside hydrolase/deacetylase"/>
    <property type="match status" value="1"/>
</dbReference>
<evidence type="ECO:0000313" key="4">
    <source>
        <dbReference type="Proteomes" id="UP001240777"/>
    </source>
</evidence>
<evidence type="ECO:0000313" key="1">
    <source>
        <dbReference type="EMBL" id="MDO7252391.1"/>
    </source>
</evidence>
<dbReference type="PANTHER" id="PTHR30105:SF2">
    <property type="entry name" value="DIVERGENT POLYSACCHARIDE DEACETYLASE SUPERFAMILY"/>
    <property type="match status" value="1"/>
</dbReference>
<dbReference type="Proteomes" id="UP001177258">
    <property type="component" value="Unassembled WGS sequence"/>
</dbReference>
<reference evidence="2 4" key="1">
    <citation type="submission" date="2023-07" db="EMBL/GenBank/DDBJ databases">
        <title>Unpublished Manusciprt.</title>
        <authorList>
            <person name="Aydin F."/>
            <person name="Tarhane S."/>
            <person name="Saticioglu I.B."/>
            <person name="Karakaya E."/>
            <person name="Abay S."/>
            <person name="Guran O."/>
            <person name="Bozkurt E."/>
            <person name="Uzum N."/>
            <person name="Olgun K."/>
            <person name="Jablonski D."/>
        </authorList>
    </citation>
    <scope>NUCLEOTIDE SEQUENCE</scope>
    <source>
        <strain evidence="4">faydin-H75</strain>
        <strain evidence="2">Faydin-H76</strain>
    </source>
</reference>
<name>A0AA90Q176_9HELI</name>
<proteinExistence type="predicted"/>
<dbReference type="InterPro" id="IPR006837">
    <property type="entry name" value="Divergent_DAC"/>
</dbReference>
<dbReference type="PROSITE" id="PS51257">
    <property type="entry name" value="PROKAR_LIPOPROTEIN"/>
    <property type="match status" value="1"/>
</dbReference>
<comment type="caution">
    <text evidence="2">The sequence shown here is derived from an EMBL/GenBank/DDBJ whole genome shotgun (WGS) entry which is preliminary data.</text>
</comment>
<dbReference type="RefSeq" id="WP_305516234.1">
    <property type="nucleotide sequence ID" value="NZ_JAUPEV010000001.1"/>
</dbReference>
<dbReference type="GO" id="GO:0005975">
    <property type="term" value="P:carbohydrate metabolic process"/>
    <property type="evidence" value="ECO:0007669"/>
    <property type="project" value="InterPro"/>
</dbReference>
<organism evidence="2 3">
    <name type="scientific">Helicobacter cappadocius</name>
    <dbReference type="NCBI Taxonomy" id="3063998"/>
    <lineage>
        <taxon>Bacteria</taxon>
        <taxon>Pseudomonadati</taxon>
        <taxon>Campylobacterota</taxon>
        <taxon>Epsilonproteobacteria</taxon>
        <taxon>Campylobacterales</taxon>
        <taxon>Helicobacteraceae</taxon>
        <taxon>Helicobacter</taxon>
    </lineage>
</organism>
<dbReference type="Proteomes" id="UP001240777">
    <property type="component" value="Unassembled WGS sequence"/>
</dbReference>
<accession>A0AA90Q176</accession>
<reference evidence="1" key="2">
    <citation type="submission" date="2023-07" db="EMBL/GenBank/DDBJ databases">
        <authorList>
            <person name="Aydin F."/>
            <person name="Tarhane S."/>
            <person name="Saticioglu I.B."/>
            <person name="Karakaya E."/>
            <person name="Abay S."/>
            <person name="Guran O."/>
            <person name="Bozkurt E."/>
            <person name="Uzum N."/>
            <person name="Olgun K."/>
            <person name="Jablonski D."/>
        </authorList>
    </citation>
    <scope>NUCLEOTIDE SEQUENCE</scope>
    <source>
        <strain evidence="1">Faydin-H75</strain>
    </source>
</reference>
<keyword evidence="4" id="KW-1185">Reference proteome</keyword>
<dbReference type="Gene3D" id="3.20.20.370">
    <property type="entry name" value="Glycoside hydrolase/deacetylase"/>
    <property type="match status" value="1"/>
</dbReference>
<dbReference type="AlphaFoldDB" id="A0AA90Q176"/>
<dbReference type="Pfam" id="PF04748">
    <property type="entry name" value="Polysacc_deac_2"/>
    <property type="match status" value="1"/>
</dbReference>
<protein>
    <submittedName>
        <fullName evidence="2">Divergent polysaccharide deacetylase family protein</fullName>
    </submittedName>
</protein>
<dbReference type="EMBL" id="JAUYZK010000001">
    <property type="protein sequence ID" value="MDP2538258.1"/>
    <property type="molecule type" value="Genomic_DNA"/>
</dbReference>
<evidence type="ECO:0000313" key="2">
    <source>
        <dbReference type="EMBL" id="MDP2538258.1"/>
    </source>
</evidence>
<sequence>MKKKFVLVLVVFLGILGCLSGYLAYKNSFHNLILAKEGIQKTPNTTSSFSSYDNPDFLNNRDFGENFIDDKQVDFQKSTPSNTLEISKKTQDFILPVSTKKPKMAIIMDDMAYPSQLQSLHHLGLKITPSFFPYNLDNKLTPKMASKETFYMVHLPLEALHFYQSPHRWIKVGEKKSHIEEYIKQIKHDFPKLQFINNHTGSKFTASYEDMKNLIDILRKYDIDFLDSRTTIQTKAPQIYAEIKRPLLSRKIFLDNKDSVSDIVIQIKKAIKKAKKDGYVIAICHPHKNTFRALEISKQNLLQEVDLVYIKDIQKMLFDEK</sequence>
<dbReference type="InterPro" id="IPR011330">
    <property type="entry name" value="Glyco_hydro/deAcase_b/a-brl"/>
</dbReference>
<dbReference type="EMBL" id="JAUPEV010000001">
    <property type="protein sequence ID" value="MDO7252391.1"/>
    <property type="molecule type" value="Genomic_DNA"/>
</dbReference>
<reference evidence="1 3" key="3">
    <citation type="journal article" date="2024" name="Syst. Appl. Microbiol.">
        <title>Helicobacter cappadocius sp. nov., from lizards: The first psychrotrophic Helicobacter species.</title>
        <authorList>
            <person name="Aydin F."/>
            <person name="Tarhane S."/>
            <person name="Karakaya E."/>
            <person name="Abay S."/>
            <person name="Kayman T."/>
            <person name="Guran O."/>
            <person name="Bozkurt E."/>
            <person name="Uzum N."/>
            <person name="Avci A."/>
            <person name="Olgun K."/>
            <person name="Jablonski D."/>
            <person name="Guran C."/>
            <person name="Burcin Saticioglu I."/>
        </authorList>
    </citation>
    <scope>NUCLEOTIDE SEQUENCE [LARGE SCALE GENOMIC DNA]</scope>
    <source>
        <strain evidence="1">Faydin-H75</strain>
        <strain evidence="3">faydin-H76</strain>
    </source>
</reference>
<evidence type="ECO:0000313" key="3">
    <source>
        <dbReference type="Proteomes" id="UP001177258"/>
    </source>
</evidence>